<reference evidence="1" key="1">
    <citation type="submission" date="2014-11" db="EMBL/GenBank/DDBJ databases">
        <authorList>
            <person name="Amaro Gonzalez C."/>
        </authorList>
    </citation>
    <scope>NUCLEOTIDE SEQUENCE</scope>
</reference>
<dbReference type="AlphaFoldDB" id="A0A0E9UWI6"/>
<protein>
    <submittedName>
        <fullName evidence="1">Uncharacterized protein</fullName>
    </submittedName>
</protein>
<sequence>MPSGPSLDHVNIEMLD</sequence>
<dbReference type="EMBL" id="GBXM01038385">
    <property type="protein sequence ID" value="JAH70192.1"/>
    <property type="molecule type" value="Transcribed_RNA"/>
</dbReference>
<proteinExistence type="predicted"/>
<evidence type="ECO:0000313" key="1">
    <source>
        <dbReference type="EMBL" id="JAH70192.1"/>
    </source>
</evidence>
<name>A0A0E9UWI6_ANGAN</name>
<accession>A0A0E9UWI6</accession>
<organism evidence="1">
    <name type="scientific">Anguilla anguilla</name>
    <name type="common">European freshwater eel</name>
    <name type="synonym">Muraena anguilla</name>
    <dbReference type="NCBI Taxonomy" id="7936"/>
    <lineage>
        <taxon>Eukaryota</taxon>
        <taxon>Metazoa</taxon>
        <taxon>Chordata</taxon>
        <taxon>Craniata</taxon>
        <taxon>Vertebrata</taxon>
        <taxon>Euteleostomi</taxon>
        <taxon>Actinopterygii</taxon>
        <taxon>Neopterygii</taxon>
        <taxon>Teleostei</taxon>
        <taxon>Anguilliformes</taxon>
        <taxon>Anguillidae</taxon>
        <taxon>Anguilla</taxon>
    </lineage>
</organism>
<reference evidence="1" key="2">
    <citation type="journal article" date="2015" name="Fish Shellfish Immunol.">
        <title>Early steps in the European eel (Anguilla anguilla)-Vibrio vulnificus interaction in the gills: Role of the RtxA13 toxin.</title>
        <authorList>
            <person name="Callol A."/>
            <person name="Pajuelo D."/>
            <person name="Ebbesson L."/>
            <person name="Teles M."/>
            <person name="MacKenzie S."/>
            <person name="Amaro C."/>
        </authorList>
    </citation>
    <scope>NUCLEOTIDE SEQUENCE</scope>
</reference>